<organism evidence="3 4">
    <name type="scientific">Kineosporia succinea</name>
    <dbReference type="NCBI Taxonomy" id="84632"/>
    <lineage>
        <taxon>Bacteria</taxon>
        <taxon>Bacillati</taxon>
        <taxon>Actinomycetota</taxon>
        <taxon>Actinomycetes</taxon>
        <taxon>Kineosporiales</taxon>
        <taxon>Kineosporiaceae</taxon>
        <taxon>Kineosporia</taxon>
    </lineage>
</organism>
<proteinExistence type="predicted"/>
<evidence type="ECO:0008006" key="5">
    <source>
        <dbReference type="Google" id="ProtNLM"/>
    </source>
</evidence>
<feature type="chain" id="PRO_5047493177" description="Integral membrane protein" evidence="2">
    <location>
        <begin position="30"/>
        <end position="214"/>
    </location>
</feature>
<dbReference type="Proteomes" id="UP001235712">
    <property type="component" value="Unassembled WGS sequence"/>
</dbReference>
<keyword evidence="1" id="KW-1133">Transmembrane helix</keyword>
<evidence type="ECO:0000256" key="2">
    <source>
        <dbReference type="SAM" id="SignalP"/>
    </source>
</evidence>
<comment type="caution">
    <text evidence="3">The sequence shown here is derived from an EMBL/GenBank/DDBJ whole genome shotgun (WGS) entry which is preliminary data.</text>
</comment>
<evidence type="ECO:0000256" key="1">
    <source>
        <dbReference type="SAM" id="Phobius"/>
    </source>
</evidence>
<feature type="transmembrane region" description="Helical" evidence="1">
    <location>
        <begin position="62"/>
        <end position="84"/>
    </location>
</feature>
<feature type="transmembrane region" description="Helical" evidence="1">
    <location>
        <begin position="119"/>
        <end position="141"/>
    </location>
</feature>
<dbReference type="EMBL" id="JAUSQZ010000001">
    <property type="protein sequence ID" value="MDP9824838.1"/>
    <property type="molecule type" value="Genomic_DNA"/>
</dbReference>
<keyword evidence="1" id="KW-0472">Membrane</keyword>
<evidence type="ECO:0000313" key="3">
    <source>
        <dbReference type="EMBL" id="MDP9824838.1"/>
    </source>
</evidence>
<keyword evidence="4" id="KW-1185">Reference proteome</keyword>
<gene>
    <name evidence="3" type="ORF">J2S57_000587</name>
</gene>
<evidence type="ECO:0000313" key="4">
    <source>
        <dbReference type="Proteomes" id="UP001235712"/>
    </source>
</evidence>
<name>A0ABT9NWN7_9ACTN</name>
<feature type="transmembrane region" description="Helical" evidence="1">
    <location>
        <begin position="39"/>
        <end position="55"/>
    </location>
</feature>
<feature type="transmembrane region" description="Helical" evidence="1">
    <location>
        <begin position="148"/>
        <end position="169"/>
    </location>
</feature>
<feature type="signal peptide" evidence="2">
    <location>
        <begin position="1"/>
        <end position="29"/>
    </location>
</feature>
<accession>A0ABT9NWN7</accession>
<dbReference type="RefSeq" id="WP_307237998.1">
    <property type="nucleotide sequence ID" value="NZ_JAUSQZ010000001.1"/>
</dbReference>
<sequence length="214" mass="21580">MSPGRGAIRLARAAIFSLSAVSLAVAAHAAGGERVSLPVAAACVPGVMLVVNLLAARRRGPVSLVVAMALTQATLHAVLMAAIMSDGCRMAGGHATSGHGAVGVTPCDPAMAGHQASDMFAMSPRMFAAHAVAALALALLLERGEAAVWALTRVVAHLLAGGLGLAHALSRPVALAPAARPLPVPVREALLPRADVPRRTVRRRGPPALVACPA</sequence>
<keyword evidence="1" id="KW-0812">Transmembrane</keyword>
<protein>
    <recommendedName>
        <fullName evidence="5">Integral membrane protein</fullName>
    </recommendedName>
</protein>
<keyword evidence="2" id="KW-0732">Signal</keyword>
<reference evidence="3 4" key="1">
    <citation type="submission" date="2023-07" db="EMBL/GenBank/DDBJ databases">
        <title>Sequencing the genomes of 1000 actinobacteria strains.</title>
        <authorList>
            <person name="Klenk H.-P."/>
        </authorList>
    </citation>
    <scope>NUCLEOTIDE SEQUENCE [LARGE SCALE GENOMIC DNA]</scope>
    <source>
        <strain evidence="3 4">DSM 44388</strain>
    </source>
</reference>